<evidence type="ECO:0000256" key="1">
    <source>
        <dbReference type="ARBA" id="ARBA00004906"/>
    </source>
</evidence>
<dbReference type="PANTHER" id="PTHR22770:SF13">
    <property type="entry name" value="RING-TYPE DOMAIN-CONTAINING PROTEIN"/>
    <property type="match status" value="1"/>
</dbReference>
<dbReference type="PROSITE" id="PS00028">
    <property type="entry name" value="ZINC_FINGER_C2H2_1"/>
    <property type="match status" value="1"/>
</dbReference>
<name>A0A0D2D3S2_9EURO</name>
<sequence>MVPCRFFARGNCARGSECRFDHSQSLRRHHEPGTRTSLRADAPEFQVTSSPKPVCKFYNRGTCRNGSECPYLHPAHSHSSVNRAASRAETQVLPLARDPLPVERFLKGVRVRFGEGSQILDVKFPSDEPGVHGNPPITKVQVSTVFCSWYNPSRIVWLHYRSSLWATNASKRFEKRLHGRQIRVKIQPPSRHHGRPKSIWSLQLNNVFAETTKKDLQEHLKGVEPDDIVFGALTSRKTQQEAVDWVKARLTESGRKLRSFNFEPNTTGSRMKAFACFDSPSVARAVVALAQANFPDLGSKLFVELVAAVSIPVLRELHSILKDKLEELQAHNKYDVRISVYDHREVKLVMLRIYGPRPQAVAHVKTKLGEMLTGTVVLDDSGSALWHDFFSTDEGLSCLKSVSQNGKVFVHRDLRKQQLQLYGFETLFEDARRAIIQRLASHSSVHLIALEGELFATALSGGFRRLVRKFGKQNAKLDVLQKPPAIIFRGSPRDCELARSLILERHHPEAKCPQANSSQECTCCFSSADDPVKLDCGHTYCRCCFDGLCEEVKHNRVPIVCFGDRSDCGQIVPLNELKKLLDHHRFEAVLEASFDAYVRSHPDKMQYCPTPDCPTIYKVSDAPAVFTCVNCLTSICVKCRRLSHDGLGCQQAHDESAESRETERYKRENNIKDCPKCATAIFKETGCNHVVCRGCEIHLCWACLEMFAVEDECYRHLQTVHGTFGDLDPEALQRAELARVGWDPDVVLGRLLGGRW</sequence>
<keyword evidence="4" id="KW-0677">Repeat</keyword>
<dbReference type="InterPro" id="IPR044066">
    <property type="entry name" value="TRIAD_supradom"/>
</dbReference>
<dbReference type="VEuPathDB" id="FungiDB:PV07_06104"/>
<dbReference type="InterPro" id="IPR051628">
    <property type="entry name" value="LUBAC_E3_Ligases"/>
</dbReference>
<dbReference type="STRING" id="569365.A0A0D2D3S2"/>
<keyword evidence="6" id="KW-0833">Ubl conjugation pathway</keyword>
<evidence type="ECO:0000259" key="9">
    <source>
        <dbReference type="PROSITE" id="PS50103"/>
    </source>
</evidence>
<gene>
    <name evidence="11" type="ORF">PV07_06104</name>
</gene>
<evidence type="ECO:0000256" key="2">
    <source>
        <dbReference type="ARBA" id="ARBA00022679"/>
    </source>
</evidence>
<dbReference type="Pfam" id="PF01485">
    <property type="entry name" value="IBR"/>
    <property type="match status" value="1"/>
</dbReference>
<feature type="domain" description="C3H1-type" evidence="9">
    <location>
        <begin position="49"/>
        <end position="76"/>
    </location>
</feature>
<reference evidence="11 12" key="1">
    <citation type="submission" date="2015-01" db="EMBL/GenBank/DDBJ databases">
        <title>The Genome Sequence of Cladophialophora immunda CBS83496.</title>
        <authorList>
            <consortium name="The Broad Institute Genomics Platform"/>
            <person name="Cuomo C."/>
            <person name="de Hoog S."/>
            <person name="Gorbushina A."/>
            <person name="Stielow B."/>
            <person name="Teixiera M."/>
            <person name="Abouelleil A."/>
            <person name="Chapman S.B."/>
            <person name="Priest M."/>
            <person name="Young S.K."/>
            <person name="Wortman J."/>
            <person name="Nusbaum C."/>
            <person name="Birren B."/>
        </authorList>
    </citation>
    <scope>NUCLEOTIDE SEQUENCE [LARGE SCALE GENOMIC DNA]</scope>
    <source>
        <strain evidence="11 12">CBS 83496</strain>
    </source>
</reference>
<dbReference type="PROSITE" id="PS51873">
    <property type="entry name" value="TRIAD"/>
    <property type="match status" value="1"/>
</dbReference>
<dbReference type="GO" id="GO:0097039">
    <property type="term" value="P:protein linear polyubiquitination"/>
    <property type="evidence" value="ECO:0007669"/>
    <property type="project" value="TreeGrafter"/>
</dbReference>
<dbReference type="InterPro" id="IPR002867">
    <property type="entry name" value="IBR_dom"/>
</dbReference>
<keyword evidence="7 8" id="KW-0862">Zinc</keyword>
<dbReference type="EMBL" id="KN847042">
    <property type="protein sequence ID" value="KIW30354.1"/>
    <property type="molecule type" value="Genomic_DNA"/>
</dbReference>
<evidence type="ECO:0000313" key="11">
    <source>
        <dbReference type="EMBL" id="KIW30354.1"/>
    </source>
</evidence>
<dbReference type="InterPro" id="IPR013083">
    <property type="entry name" value="Znf_RING/FYVE/PHD"/>
</dbReference>
<keyword evidence="2" id="KW-0808">Transferase</keyword>
<evidence type="ECO:0000256" key="4">
    <source>
        <dbReference type="ARBA" id="ARBA00022737"/>
    </source>
</evidence>
<proteinExistence type="predicted"/>
<keyword evidence="12" id="KW-1185">Reference proteome</keyword>
<dbReference type="Gene3D" id="3.30.40.10">
    <property type="entry name" value="Zinc/RING finger domain, C3HC4 (zinc finger)"/>
    <property type="match status" value="1"/>
</dbReference>
<comment type="pathway">
    <text evidence="1">Protein modification; protein ubiquitination.</text>
</comment>
<dbReference type="Pfam" id="PF22191">
    <property type="entry name" value="IBR_1"/>
    <property type="match status" value="1"/>
</dbReference>
<dbReference type="SUPFAM" id="SSF57850">
    <property type="entry name" value="RING/U-box"/>
    <property type="match status" value="3"/>
</dbReference>
<evidence type="ECO:0000256" key="7">
    <source>
        <dbReference type="ARBA" id="ARBA00022833"/>
    </source>
</evidence>
<dbReference type="GO" id="GO:0043161">
    <property type="term" value="P:proteasome-mediated ubiquitin-dependent protein catabolic process"/>
    <property type="evidence" value="ECO:0007669"/>
    <property type="project" value="TreeGrafter"/>
</dbReference>
<dbReference type="InterPro" id="IPR036855">
    <property type="entry name" value="Znf_CCCH_sf"/>
</dbReference>
<keyword evidence="3 8" id="KW-0479">Metal-binding</keyword>
<dbReference type="PANTHER" id="PTHR22770">
    <property type="entry name" value="UBIQUITIN CONJUGATING ENZYME 7 INTERACTING PROTEIN-RELATED"/>
    <property type="match status" value="1"/>
</dbReference>
<dbReference type="HOGENOM" id="CLU_004235_1_1_1"/>
<dbReference type="AlphaFoldDB" id="A0A0D2D3S2"/>
<evidence type="ECO:0000256" key="5">
    <source>
        <dbReference type="ARBA" id="ARBA00022771"/>
    </source>
</evidence>
<dbReference type="GO" id="GO:0043130">
    <property type="term" value="F:ubiquitin binding"/>
    <property type="evidence" value="ECO:0007669"/>
    <property type="project" value="TreeGrafter"/>
</dbReference>
<dbReference type="InterPro" id="IPR013087">
    <property type="entry name" value="Znf_C2H2_type"/>
</dbReference>
<feature type="zinc finger region" description="C3H1-type" evidence="8">
    <location>
        <begin position="1"/>
        <end position="25"/>
    </location>
</feature>
<evidence type="ECO:0000313" key="12">
    <source>
        <dbReference type="Proteomes" id="UP000054466"/>
    </source>
</evidence>
<dbReference type="CDD" id="cd22585">
    <property type="entry name" value="Rcat_RBR_DEAH12-like"/>
    <property type="match status" value="1"/>
</dbReference>
<evidence type="ECO:0000256" key="3">
    <source>
        <dbReference type="ARBA" id="ARBA00022723"/>
    </source>
</evidence>
<evidence type="ECO:0000256" key="8">
    <source>
        <dbReference type="PROSITE-ProRule" id="PRU00723"/>
    </source>
</evidence>
<dbReference type="Gene3D" id="1.20.120.1750">
    <property type="match status" value="1"/>
</dbReference>
<dbReference type="GO" id="GO:0004842">
    <property type="term" value="F:ubiquitin-protein transferase activity"/>
    <property type="evidence" value="ECO:0007669"/>
    <property type="project" value="TreeGrafter"/>
</dbReference>
<evidence type="ECO:0000259" key="10">
    <source>
        <dbReference type="PROSITE" id="PS51873"/>
    </source>
</evidence>
<organism evidence="11 12">
    <name type="scientific">Cladophialophora immunda</name>
    <dbReference type="NCBI Taxonomy" id="569365"/>
    <lineage>
        <taxon>Eukaryota</taxon>
        <taxon>Fungi</taxon>
        <taxon>Dikarya</taxon>
        <taxon>Ascomycota</taxon>
        <taxon>Pezizomycotina</taxon>
        <taxon>Eurotiomycetes</taxon>
        <taxon>Chaetothyriomycetidae</taxon>
        <taxon>Chaetothyriales</taxon>
        <taxon>Herpotrichiellaceae</taxon>
        <taxon>Cladophialophora</taxon>
    </lineage>
</organism>
<dbReference type="Gene3D" id="1.20.120.1350">
    <property type="entry name" value="Pneumovirus matrix protein 2 (M2), zinc-binding domain"/>
    <property type="match status" value="1"/>
</dbReference>
<dbReference type="Gene3D" id="4.10.1000.10">
    <property type="entry name" value="Zinc finger, CCCH-type"/>
    <property type="match status" value="1"/>
</dbReference>
<feature type="zinc finger region" description="C3H1-type" evidence="8">
    <location>
        <begin position="49"/>
        <end position="76"/>
    </location>
</feature>
<dbReference type="SUPFAM" id="SSF90229">
    <property type="entry name" value="CCCH zinc finger"/>
    <property type="match status" value="2"/>
</dbReference>
<dbReference type="GO" id="GO:0000151">
    <property type="term" value="C:ubiquitin ligase complex"/>
    <property type="evidence" value="ECO:0007669"/>
    <property type="project" value="TreeGrafter"/>
</dbReference>
<dbReference type="GeneID" id="27345298"/>
<dbReference type="Pfam" id="PF00642">
    <property type="entry name" value="zf-CCCH"/>
    <property type="match status" value="2"/>
</dbReference>
<dbReference type="InterPro" id="IPR000571">
    <property type="entry name" value="Znf_CCCH"/>
</dbReference>
<keyword evidence="5 8" id="KW-0863">Zinc-finger</keyword>
<accession>A0A0D2D3S2</accession>
<dbReference type="SMART" id="SM00356">
    <property type="entry name" value="ZnF_C3H1"/>
    <property type="match status" value="2"/>
</dbReference>
<dbReference type="SMART" id="SM00647">
    <property type="entry name" value="IBR"/>
    <property type="match status" value="2"/>
</dbReference>
<feature type="domain" description="RING-type" evidence="10">
    <location>
        <begin position="517"/>
        <end position="720"/>
    </location>
</feature>
<dbReference type="OrthoDB" id="9977870at2759"/>
<dbReference type="Proteomes" id="UP000054466">
    <property type="component" value="Unassembled WGS sequence"/>
</dbReference>
<dbReference type="CDD" id="cd20335">
    <property type="entry name" value="BRcat_RBR"/>
    <property type="match status" value="1"/>
</dbReference>
<evidence type="ECO:0000256" key="6">
    <source>
        <dbReference type="ARBA" id="ARBA00022786"/>
    </source>
</evidence>
<dbReference type="PROSITE" id="PS50103">
    <property type="entry name" value="ZF_C3H1"/>
    <property type="match status" value="2"/>
</dbReference>
<feature type="domain" description="C3H1-type" evidence="9">
    <location>
        <begin position="1"/>
        <end position="25"/>
    </location>
</feature>
<dbReference type="GO" id="GO:0008270">
    <property type="term" value="F:zinc ion binding"/>
    <property type="evidence" value="ECO:0007669"/>
    <property type="project" value="UniProtKB-KW"/>
</dbReference>
<dbReference type="RefSeq" id="XP_016250570.1">
    <property type="nucleotide sequence ID" value="XM_016393051.1"/>
</dbReference>
<protein>
    <submittedName>
        <fullName evidence="11">Uncharacterized protein</fullName>
    </submittedName>
</protein>